<keyword evidence="4 8" id="KW-0479">Metal-binding</keyword>
<comment type="similarity">
    <text evidence="2 8">Belongs to the cytochrome P450 family.</text>
</comment>
<evidence type="ECO:0000256" key="6">
    <source>
        <dbReference type="ARBA" id="ARBA00023004"/>
    </source>
</evidence>
<protein>
    <submittedName>
        <fullName evidence="9">Cytochrome P450</fullName>
    </submittedName>
</protein>
<name>A0A7K1V8P3_9NOCA</name>
<dbReference type="PANTHER" id="PTHR46696:SF1">
    <property type="entry name" value="CYTOCHROME P450 YJIB-RELATED"/>
    <property type="match status" value="1"/>
</dbReference>
<dbReference type="EMBL" id="WRPP01000011">
    <property type="protein sequence ID" value="MVU83015.1"/>
    <property type="molecule type" value="Genomic_DNA"/>
</dbReference>
<keyword evidence="7 8" id="KW-0503">Monooxygenase</keyword>
<dbReference type="InterPro" id="IPR002397">
    <property type="entry name" value="Cyt_P450_B"/>
</dbReference>
<evidence type="ECO:0000256" key="7">
    <source>
        <dbReference type="ARBA" id="ARBA00023033"/>
    </source>
</evidence>
<dbReference type="GO" id="GO:0004497">
    <property type="term" value="F:monooxygenase activity"/>
    <property type="evidence" value="ECO:0007669"/>
    <property type="project" value="UniProtKB-KW"/>
</dbReference>
<dbReference type="PRINTS" id="PR00359">
    <property type="entry name" value="BP450"/>
</dbReference>
<dbReference type="Gene3D" id="1.10.630.10">
    <property type="entry name" value="Cytochrome P450"/>
    <property type="match status" value="1"/>
</dbReference>
<accession>A0A7K1V8P3</accession>
<evidence type="ECO:0000313" key="9">
    <source>
        <dbReference type="EMBL" id="MVU83015.1"/>
    </source>
</evidence>
<dbReference type="PANTHER" id="PTHR46696">
    <property type="entry name" value="P450, PUTATIVE (EUROFUNG)-RELATED"/>
    <property type="match status" value="1"/>
</dbReference>
<comment type="caution">
    <text evidence="9">The sequence shown here is derived from an EMBL/GenBank/DDBJ whole genome shotgun (WGS) entry which is preliminary data.</text>
</comment>
<comment type="cofactor">
    <cofactor evidence="1">
        <name>heme</name>
        <dbReference type="ChEBI" id="CHEBI:30413"/>
    </cofactor>
</comment>
<dbReference type="GO" id="GO:0016705">
    <property type="term" value="F:oxidoreductase activity, acting on paired donors, with incorporation or reduction of molecular oxygen"/>
    <property type="evidence" value="ECO:0007669"/>
    <property type="project" value="InterPro"/>
</dbReference>
<keyword evidence="10" id="KW-1185">Reference proteome</keyword>
<dbReference type="GO" id="GO:0020037">
    <property type="term" value="F:heme binding"/>
    <property type="evidence" value="ECO:0007669"/>
    <property type="project" value="InterPro"/>
</dbReference>
<dbReference type="CDD" id="cd11029">
    <property type="entry name" value="CYP107-like"/>
    <property type="match status" value="1"/>
</dbReference>
<evidence type="ECO:0000313" key="10">
    <source>
        <dbReference type="Proteomes" id="UP000466794"/>
    </source>
</evidence>
<keyword evidence="6 8" id="KW-0408">Iron</keyword>
<dbReference type="PROSITE" id="PS00086">
    <property type="entry name" value="CYTOCHROME_P450"/>
    <property type="match status" value="1"/>
</dbReference>
<evidence type="ECO:0000256" key="1">
    <source>
        <dbReference type="ARBA" id="ARBA00001971"/>
    </source>
</evidence>
<sequence>MGYENTVAASELAIAPFELTADFYQRPHLAYDELRGRGPAHFVRFPDGGTGWLVTDYEAAKAAFLDPAISKELKSEGARAALAGDGGQTAGAMFGDMMLFYDPPEHTRLRTLVNRAFSSRAVRELAPRISDIADALLADLAADAAAEQDLLDRYAFPLPILVICELLGVPAGERDNVRAWSTTLVSEGESAEARGAAVGMFLAYVDQLIRAKSAAPADDLLSELISVSEDGDKLSHRELISMVFLLLIAGFETTVNLISNAAAILMSDNAVRAALVQDPDRMADFVEEVLRFESPASEGTFRYTTVPVTLGGVEIPAGQRILISMAAADRDPARFPDPHTIDLDRADKSHLAFGYGVHRCVGAPLARMEGGIALTRLLAAYPDLELAANAELTWRKSLIVRGLTGLPVRLRP</sequence>
<keyword evidence="3 8" id="KW-0349">Heme</keyword>
<evidence type="ECO:0000256" key="3">
    <source>
        <dbReference type="ARBA" id="ARBA00022617"/>
    </source>
</evidence>
<evidence type="ECO:0000256" key="4">
    <source>
        <dbReference type="ARBA" id="ARBA00022723"/>
    </source>
</evidence>
<organism evidence="9 10">
    <name type="scientific">Nocardia terrae</name>
    <dbReference type="NCBI Taxonomy" id="2675851"/>
    <lineage>
        <taxon>Bacteria</taxon>
        <taxon>Bacillati</taxon>
        <taxon>Actinomycetota</taxon>
        <taxon>Actinomycetes</taxon>
        <taxon>Mycobacteriales</taxon>
        <taxon>Nocardiaceae</taxon>
        <taxon>Nocardia</taxon>
    </lineage>
</organism>
<dbReference type="AlphaFoldDB" id="A0A7K1V8P3"/>
<evidence type="ECO:0000256" key="2">
    <source>
        <dbReference type="ARBA" id="ARBA00010617"/>
    </source>
</evidence>
<keyword evidence="5 8" id="KW-0560">Oxidoreductase</keyword>
<evidence type="ECO:0000256" key="8">
    <source>
        <dbReference type="RuleBase" id="RU000461"/>
    </source>
</evidence>
<dbReference type="InterPro" id="IPR036396">
    <property type="entry name" value="Cyt_P450_sf"/>
</dbReference>
<dbReference type="InterPro" id="IPR001128">
    <property type="entry name" value="Cyt_P450"/>
</dbReference>
<gene>
    <name evidence="9" type="ORF">GPX89_37985</name>
</gene>
<dbReference type="RefSeq" id="WP_157392593.1">
    <property type="nucleotide sequence ID" value="NZ_WRPP01000011.1"/>
</dbReference>
<reference evidence="9 10" key="1">
    <citation type="submission" date="2019-12" db="EMBL/GenBank/DDBJ databases">
        <title>Nocardia sp. nov. ET3-3 isolated from soil.</title>
        <authorList>
            <person name="Kanchanasin P."/>
            <person name="Tanasupawat S."/>
            <person name="Yuki M."/>
            <person name="Kudo T."/>
        </authorList>
    </citation>
    <scope>NUCLEOTIDE SEQUENCE [LARGE SCALE GENOMIC DNA]</scope>
    <source>
        <strain evidence="9 10">ET3-3</strain>
    </source>
</reference>
<dbReference type="FunFam" id="1.10.630.10:FF:000018">
    <property type="entry name" value="Cytochrome P450 monooxygenase"/>
    <property type="match status" value="1"/>
</dbReference>
<dbReference type="GO" id="GO:0005506">
    <property type="term" value="F:iron ion binding"/>
    <property type="evidence" value="ECO:0007669"/>
    <property type="project" value="InterPro"/>
</dbReference>
<dbReference type="PRINTS" id="PR00385">
    <property type="entry name" value="P450"/>
</dbReference>
<dbReference type="InterPro" id="IPR017972">
    <property type="entry name" value="Cyt_P450_CS"/>
</dbReference>
<evidence type="ECO:0000256" key="5">
    <source>
        <dbReference type="ARBA" id="ARBA00023002"/>
    </source>
</evidence>
<dbReference type="Proteomes" id="UP000466794">
    <property type="component" value="Unassembled WGS sequence"/>
</dbReference>
<proteinExistence type="inferred from homology"/>
<dbReference type="SUPFAM" id="SSF48264">
    <property type="entry name" value="Cytochrome P450"/>
    <property type="match status" value="1"/>
</dbReference>
<dbReference type="Pfam" id="PF00067">
    <property type="entry name" value="p450"/>
    <property type="match status" value="1"/>
</dbReference>